<dbReference type="PANTHER" id="PTHR47566:SF1">
    <property type="entry name" value="PROTEIN NUD1"/>
    <property type="match status" value="1"/>
</dbReference>
<feature type="compositionally biased region" description="Basic and acidic residues" evidence="3">
    <location>
        <begin position="761"/>
        <end position="772"/>
    </location>
</feature>
<dbReference type="SUPFAM" id="SSF52058">
    <property type="entry name" value="L domain-like"/>
    <property type="match status" value="1"/>
</dbReference>
<protein>
    <submittedName>
        <fullName evidence="4">L domain-like protein</fullName>
    </submittedName>
</protein>
<feature type="compositionally biased region" description="Low complexity" evidence="3">
    <location>
        <begin position="567"/>
        <end position="578"/>
    </location>
</feature>
<keyword evidence="1" id="KW-0433">Leucine-rich repeat</keyword>
<sequence>MLRNSPRTTRMVEPNVTGDSEEFLGDIDVTPTPGAETLARMVEERKVGGSRRRAMSMPGKNEAVAAVQAKPREDAVRVRPDWVRILAAQTWRGEDEWMDVTGRGLETLAGLEGVVGRNLRRMRMDDNRVAYLRGVPGGVMELSATGNRLSSLTSFTHLADLQWLNVSGNEMTDLEALTQLRHLRVLIADRNGLHDVSALRRMPSLARCSIRGNRVRTIDMGEARGGSLEVLDVGDNEVERMDGCEGLVGLKELILDGNRLTSFQAPNLTSLEVLRLQRNRLSQVDVSRMPRLRVLALDGNRLKELSGVEHCPDLEEVGLAEQEHATLAGVELRLMRVVRRLTLADFSKLEHLDVSSCSLRGALPKPFAKGTPNLHTLVLAHNKLTDLVAAKYMTRLRRLVVFDNEVTDFGESIRALKSLKALEELDIRYNPITRSLYAPVASLTTSTSDRDKWVGIDQNFKRTLSDVEYVRRLAYRATIIAGTGFTLSLLDGVPVLEKEKKDSERRVAKLRARAKAKFPFRDDEVPSSRSGTALGASQGSNFLDGLRLAMRPNGYDTAFVEDLARSANGSASAAANRSPFERSLGPRMDDRRNGGWQSSDRRIAHEAVRGGGCPPPAKQSSQSNSHIPDSTSHASASSQAQQMHMPPSLRNSVASHSQSHSRPQSVVDGRYVGRHGGPGHSRAFWMDPEPQVLRPASQQQALKGHHHQQRQSERPPVASESGFISGAQLDSDGNAVAAMHEWQPVSYPLENGLFSQSGRGSDVRSLRGRGEPSPRQFYVDNV</sequence>
<dbReference type="InterPro" id="IPR032675">
    <property type="entry name" value="LRR_dom_sf"/>
</dbReference>
<dbReference type="GO" id="GO:0061499">
    <property type="term" value="C:outer plaque of mitotic spindle pole body"/>
    <property type="evidence" value="ECO:0007669"/>
    <property type="project" value="TreeGrafter"/>
</dbReference>
<name>A0A139A2V6_GONPJ</name>
<dbReference type="PANTHER" id="PTHR47566">
    <property type="match status" value="1"/>
</dbReference>
<dbReference type="EMBL" id="KQ965810">
    <property type="protein sequence ID" value="KXS11029.1"/>
    <property type="molecule type" value="Genomic_DNA"/>
</dbReference>
<feature type="region of interest" description="Disordered" evidence="3">
    <location>
        <begin position="1"/>
        <end position="29"/>
    </location>
</feature>
<dbReference type="Pfam" id="PF00560">
    <property type="entry name" value="LRR_1"/>
    <property type="match status" value="1"/>
</dbReference>
<dbReference type="OrthoDB" id="5592404at2759"/>
<evidence type="ECO:0000256" key="2">
    <source>
        <dbReference type="ARBA" id="ARBA00022737"/>
    </source>
</evidence>
<dbReference type="STRING" id="1344416.A0A139A2V6"/>
<evidence type="ECO:0000313" key="5">
    <source>
        <dbReference type="Proteomes" id="UP000070544"/>
    </source>
</evidence>
<dbReference type="AlphaFoldDB" id="A0A139A2V6"/>
<dbReference type="Proteomes" id="UP000070544">
    <property type="component" value="Unassembled WGS sequence"/>
</dbReference>
<evidence type="ECO:0000313" key="4">
    <source>
        <dbReference type="EMBL" id="KXS11029.1"/>
    </source>
</evidence>
<dbReference type="PROSITE" id="PS51450">
    <property type="entry name" value="LRR"/>
    <property type="match status" value="2"/>
</dbReference>
<dbReference type="GO" id="GO:1902412">
    <property type="term" value="P:regulation of mitotic cytokinesis"/>
    <property type="evidence" value="ECO:0007669"/>
    <property type="project" value="TreeGrafter"/>
</dbReference>
<dbReference type="InterPro" id="IPR052574">
    <property type="entry name" value="CDIRP"/>
</dbReference>
<reference evidence="4 5" key="1">
    <citation type="journal article" date="2015" name="Genome Biol. Evol.">
        <title>Phylogenomic analyses indicate that early fungi evolved digesting cell walls of algal ancestors of land plants.</title>
        <authorList>
            <person name="Chang Y."/>
            <person name="Wang S."/>
            <person name="Sekimoto S."/>
            <person name="Aerts A.L."/>
            <person name="Choi C."/>
            <person name="Clum A."/>
            <person name="LaButti K.M."/>
            <person name="Lindquist E.A."/>
            <person name="Yee Ngan C."/>
            <person name="Ohm R.A."/>
            <person name="Salamov A.A."/>
            <person name="Grigoriev I.V."/>
            <person name="Spatafora J.W."/>
            <person name="Berbee M.L."/>
        </authorList>
    </citation>
    <scope>NUCLEOTIDE SEQUENCE [LARGE SCALE GENOMIC DNA]</scope>
    <source>
        <strain evidence="4 5">JEL478</strain>
    </source>
</reference>
<organism evidence="4 5">
    <name type="scientific">Gonapodya prolifera (strain JEL478)</name>
    <name type="common">Monoblepharis prolifera</name>
    <dbReference type="NCBI Taxonomy" id="1344416"/>
    <lineage>
        <taxon>Eukaryota</taxon>
        <taxon>Fungi</taxon>
        <taxon>Fungi incertae sedis</taxon>
        <taxon>Chytridiomycota</taxon>
        <taxon>Chytridiomycota incertae sedis</taxon>
        <taxon>Monoblepharidomycetes</taxon>
        <taxon>Monoblepharidales</taxon>
        <taxon>Gonapodyaceae</taxon>
        <taxon>Gonapodya</taxon>
    </lineage>
</organism>
<dbReference type="InterPro" id="IPR003591">
    <property type="entry name" value="Leu-rich_rpt_typical-subtyp"/>
</dbReference>
<evidence type="ECO:0000256" key="1">
    <source>
        <dbReference type="ARBA" id="ARBA00022614"/>
    </source>
</evidence>
<feature type="compositionally biased region" description="Polar residues" evidence="3">
    <location>
        <begin position="618"/>
        <end position="633"/>
    </location>
</feature>
<keyword evidence="2" id="KW-0677">Repeat</keyword>
<accession>A0A139A2V6</accession>
<feature type="region of interest" description="Disordered" evidence="3">
    <location>
        <begin position="749"/>
        <end position="782"/>
    </location>
</feature>
<gene>
    <name evidence="4" type="ORF">M427DRAFT_456093</name>
</gene>
<dbReference type="Gene3D" id="3.80.10.10">
    <property type="entry name" value="Ribonuclease Inhibitor"/>
    <property type="match status" value="2"/>
</dbReference>
<proteinExistence type="predicted"/>
<feature type="compositionally biased region" description="Basic and acidic residues" evidence="3">
    <location>
        <begin position="587"/>
        <end position="608"/>
    </location>
</feature>
<evidence type="ECO:0000256" key="3">
    <source>
        <dbReference type="SAM" id="MobiDB-lite"/>
    </source>
</evidence>
<dbReference type="InterPro" id="IPR001611">
    <property type="entry name" value="Leu-rich_rpt"/>
</dbReference>
<dbReference type="GO" id="GO:0035591">
    <property type="term" value="F:signaling adaptor activity"/>
    <property type="evidence" value="ECO:0007669"/>
    <property type="project" value="TreeGrafter"/>
</dbReference>
<dbReference type="SMART" id="SM00369">
    <property type="entry name" value="LRR_TYP"/>
    <property type="match status" value="3"/>
</dbReference>
<feature type="compositionally biased region" description="Polar residues" evidence="3">
    <location>
        <begin position="649"/>
        <end position="664"/>
    </location>
</feature>
<feature type="region of interest" description="Disordered" evidence="3">
    <location>
        <begin position="567"/>
        <end position="728"/>
    </location>
</feature>
<keyword evidence="5" id="KW-1185">Reference proteome</keyword>
<dbReference type="GO" id="GO:0031028">
    <property type="term" value="P:septation initiation signaling"/>
    <property type="evidence" value="ECO:0007669"/>
    <property type="project" value="TreeGrafter"/>
</dbReference>